<feature type="non-terminal residue" evidence="1">
    <location>
        <position position="1"/>
    </location>
</feature>
<evidence type="ECO:0000313" key="1">
    <source>
        <dbReference type="EMBL" id="CAE8678838.1"/>
    </source>
</evidence>
<dbReference type="Proteomes" id="UP000626109">
    <property type="component" value="Unassembled WGS sequence"/>
</dbReference>
<protein>
    <submittedName>
        <fullName evidence="1">Uncharacterized protein</fullName>
    </submittedName>
</protein>
<name>A0A813JK35_POLGL</name>
<comment type="caution">
    <text evidence="1">The sequence shown here is derived from an EMBL/GenBank/DDBJ whole genome shotgun (WGS) entry which is preliminary data.</text>
</comment>
<reference evidence="1" key="1">
    <citation type="submission" date="2021-02" db="EMBL/GenBank/DDBJ databases">
        <authorList>
            <person name="Dougan E. K."/>
            <person name="Rhodes N."/>
            <person name="Thang M."/>
            <person name="Chan C."/>
        </authorList>
    </citation>
    <scope>NUCLEOTIDE SEQUENCE</scope>
</reference>
<sequence>AIAERGSGTVKSMKQFKELIALTEKGMLQIAKSLDTAARNFGIDMDCFLPRASPPNTVPTMEDLLCRHTVTLLADEEGRQTKAIHVMLYKLRMRVFKRRDAHHRIHNDAMNGIKATGCWGVVGATTLLMNCNKKPFNSADFGNRKSTVATTYASMYGPNSEEFLEDIEELRRDFDMDPSATNHEVHERFKKSRVFSKLGIYVQLRRWFNWSWGWERYCPEWTAELKVIRTERRLRRSLVDEADEDVAAESAANRIANRIAGASSASGTKASDKDTLLKDLRALQQTKGIMDVCFDILQDFSIKLISKMIYYAILPLRQTHLLNLDLMRSMGSNVQMQACWANRSWVSEVGVLLAQLSETAIMRHLGFSKPGLQHGAADPIQTQHASIFFNMITNCASCRAWSMSLNSEMMPDNWAGILDSDSDKAYGALGKIRNDKEVVEQALEAMLPLADGSFHPDREGIADALGGLWRHKQLLVQ</sequence>
<proteinExistence type="predicted"/>
<accession>A0A813JK35</accession>
<feature type="non-terminal residue" evidence="1">
    <location>
        <position position="477"/>
    </location>
</feature>
<dbReference type="AlphaFoldDB" id="A0A813JK35"/>
<organism evidence="1 2">
    <name type="scientific">Polarella glacialis</name>
    <name type="common">Dinoflagellate</name>
    <dbReference type="NCBI Taxonomy" id="89957"/>
    <lineage>
        <taxon>Eukaryota</taxon>
        <taxon>Sar</taxon>
        <taxon>Alveolata</taxon>
        <taxon>Dinophyceae</taxon>
        <taxon>Suessiales</taxon>
        <taxon>Suessiaceae</taxon>
        <taxon>Polarella</taxon>
    </lineage>
</organism>
<dbReference type="EMBL" id="CAJNNW010025716">
    <property type="protein sequence ID" value="CAE8678838.1"/>
    <property type="molecule type" value="Genomic_DNA"/>
</dbReference>
<evidence type="ECO:0000313" key="2">
    <source>
        <dbReference type="Proteomes" id="UP000626109"/>
    </source>
</evidence>
<gene>
    <name evidence="1" type="ORF">PGLA2088_LOCUS21046</name>
</gene>